<evidence type="ECO:0000313" key="3">
    <source>
        <dbReference type="Proteomes" id="UP001281447"/>
    </source>
</evidence>
<comment type="caution">
    <text evidence="2">The sequence shown here is derived from an EMBL/GenBank/DDBJ whole genome shotgun (WGS) entry which is preliminary data.</text>
</comment>
<evidence type="ECO:0008006" key="4">
    <source>
        <dbReference type="Google" id="ProtNLM"/>
    </source>
</evidence>
<evidence type="ECO:0000313" key="2">
    <source>
        <dbReference type="EMBL" id="MDY0393638.1"/>
    </source>
</evidence>
<feature type="region of interest" description="Disordered" evidence="1">
    <location>
        <begin position="23"/>
        <end position="46"/>
    </location>
</feature>
<accession>A0ABU5C2U6</accession>
<gene>
    <name evidence="2" type="ORF">RWE15_03255</name>
</gene>
<reference evidence="2 3" key="1">
    <citation type="submission" date="2023-10" db="EMBL/GenBank/DDBJ databases">
        <title>Virgibacillus halophilus 5B73C genome.</title>
        <authorList>
            <person name="Miliotis G."/>
            <person name="Sengupta P."/>
            <person name="Hameed A."/>
            <person name="Chuvochina M."/>
            <person name="Mcdonagh F."/>
            <person name="Simpson A.C."/>
            <person name="Singh N.K."/>
            <person name="Rekha P.D."/>
            <person name="Raman K."/>
            <person name="Hugenholtz P."/>
            <person name="Venkateswaran K."/>
        </authorList>
    </citation>
    <scope>NUCLEOTIDE SEQUENCE [LARGE SCALE GENOMIC DNA]</scope>
    <source>
        <strain evidence="2 3">5B73C</strain>
    </source>
</reference>
<evidence type="ECO:0000256" key="1">
    <source>
        <dbReference type="SAM" id="MobiDB-lite"/>
    </source>
</evidence>
<proteinExistence type="predicted"/>
<keyword evidence="3" id="KW-1185">Reference proteome</keyword>
<sequence>MPFIASVVLLLVGIIVTMMIDPSKELDESDPPDDVPVESMDTTAVK</sequence>
<dbReference type="EMBL" id="JAWDIP010000003">
    <property type="protein sequence ID" value="MDY0393638.1"/>
    <property type="molecule type" value="Genomic_DNA"/>
</dbReference>
<organism evidence="2 3">
    <name type="scientific">Tigheibacillus halophilus</name>
    <dbReference type="NCBI Taxonomy" id="361280"/>
    <lineage>
        <taxon>Bacteria</taxon>
        <taxon>Bacillati</taxon>
        <taxon>Bacillota</taxon>
        <taxon>Bacilli</taxon>
        <taxon>Bacillales</taxon>
        <taxon>Bacillaceae</taxon>
        <taxon>Tigheibacillus</taxon>
    </lineage>
</organism>
<name>A0ABU5C2U6_9BACI</name>
<protein>
    <recommendedName>
        <fullName evidence="4">Tumour necrosis factor receptor superfamily member 19</fullName>
    </recommendedName>
</protein>
<feature type="compositionally biased region" description="Acidic residues" evidence="1">
    <location>
        <begin position="27"/>
        <end position="36"/>
    </location>
</feature>
<dbReference type="Proteomes" id="UP001281447">
    <property type="component" value="Unassembled WGS sequence"/>
</dbReference>